<protein>
    <recommendedName>
        <fullName evidence="2">VOC domain-containing protein</fullName>
    </recommendedName>
</protein>
<comment type="caution">
    <text evidence="1">The sequence shown here is derived from an EMBL/GenBank/DDBJ whole genome shotgun (WGS) entry which is preliminary data.</text>
</comment>
<dbReference type="InterPro" id="IPR029068">
    <property type="entry name" value="Glyas_Bleomycin-R_OHBP_Dase"/>
</dbReference>
<dbReference type="SUPFAM" id="SSF54593">
    <property type="entry name" value="Glyoxalase/Bleomycin resistance protein/Dihydroxybiphenyl dioxygenase"/>
    <property type="match status" value="1"/>
</dbReference>
<dbReference type="OrthoDB" id="9792173at2"/>
<dbReference type="Pfam" id="PF13669">
    <property type="entry name" value="Glyoxalase_4"/>
    <property type="match status" value="1"/>
</dbReference>
<evidence type="ECO:0008006" key="2">
    <source>
        <dbReference type="Google" id="ProtNLM"/>
    </source>
</evidence>
<evidence type="ECO:0000313" key="1">
    <source>
        <dbReference type="EMBL" id="KEA55816.1"/>
    </source>
</evidence>
<reference evidence="1" key="1">
    <citation type="submission" date="2014-04" db="EMBL/GenBank/DDBJ databases">
        <title>In planta biocontrol of soil-borne Fusarium wilt of banana through a plant endophytic bacterium, Burkholderia cenocepacia 869T2.</title>
        <authorList>
            <person name="Ho Y.-N."/>
            <person name="Chiang H.-M."/>
            <person name="Chao C.-P."/>
            <person name="Su C.-C."/>
            <person name="Hsu H.-F."/>
            <person name="Guo C.-T."/>
            <person name="Hsieh J.-L."/>
            <person name="Huang C.-C."/>
        </authorList>
    </citation>
    <scope>NUCLEOTIDE SEQUENCE [LARGE SCALE GENOMIC DNA]</scope>
    <source>
        <strain evidence="1">869T2</strain>
    </source>
</reference>
<organism evidence="1">
    <name type="scientific">Burkholderia cenocepacia</name>
    <dbReference type="NCBI Taxonomy" id="95486"/>
    <lineage>
        <taxon>Bacteria</taxon>
        <taxon>Pseudomonadati</taxon>
        <taxon>Pseudomonadota</taxon>
        <taxon>Betaproteobacteria</taxon>
        <taxon>Burkholderiales</taxon>
        <taxon>Burkholderiaceae</taxon>
        <taxon>Burkholderia</taxon>
        <taxon>Burkholderia cepacia complex</taxon>
    </lineage>
</organism>
<accession>A0A071MH68</accession>
<dbReference type="EMBL" id="JJOA01000035">
    <property type="protein sequence ID" value="KEA55816.1"/>
    <property type="molecule type" value="Genomic_DNA"/>
</dbReference>
<proteinExistence type="predicted"/>
<sequence>MLIGKLGPVMQVAYVVDDVDAAIALWSKLGVGPFFVSRHVRYAEQTYRGEYTNCDITAAFAYSGDLQIELVQQHNAAPSVFADFRSRYGAGVQHFGVLSNDIAADTAALADQRFFPLHRTVSSIGVETVFFEPPLIGGTVLELIQASPLITGGFAQMKAAAQAWDGNGPSVIEL</sequence>
<gene>
    <name evidence="1" type="ORF">DT99_30505</name>
</gene>
<name>A0A071MH68_9BURK</name>
<dbReference type="AlphaFoldDB" id="A0A071MH68"/>
<dbReference type="Gene3D" id="3.10.180.10">
    <property type="entry name" value="2,3-Dihydroxybiphenyl 1,2-Dioxygenase, domain 1"/>
    <property type="match status" value="1"/>
</dbReference>